<reference evidence="1 2" key="1">
    <citation type="submission" date="2015-07" db="EMBL/GenBank/DDBJ databases">
        <title>Genome sequencing of Kibdelosporangium phytohabitans.</title>
        <authorList>
            <person name="Qin S."/>
            <person name="Xing K."/>
        </authorList>
    </citation>
    <scope>NUCLEOTIDE SEQUENCE [LARGE SCALE GENOMIC DNA]</scope>
    <source>
        <strain evidence="1 2">KLBMP1111</strain>
    </source>
</reference>
<dbReference type="Proteomes" id="UP000063699">
    <property type="component" value="Chromosome"/>
</dbReference>
<gene>
    <name evidence="1" type="ORF">AOZ06_04660</name>
</gene>
<dbReference type="EMBL" id="CP012752">
    <property type="protein sequence ID" value="ALG06309.1"/>
    <property type="molecule type" value="Genomic_DNA"/>
</dbReference>
<name>A0A0N9HPC1_9PSEU</name>
<protein>
    <submittedName>
        <fullName evidence="1">Uncharacterized protein</fullName>
    </submittedName>
</protein>
<dbReference type="AlphaFoldDB" id="A0A0N9HPC1"/>
<accession>A0A0N9HPC1</accession>
<evidence type="ECO:0000313" key="2">
    <source>
        <dbReference type="Proteomes" id="UP000063699"/>
    </source>
</evidence>
<keyword evidence="2" id="KW-1185">Reference proteome</keyword>
<sequence>MHEEFSAADGRRAHMTAWLSTMDSTHRARGVPPGWKYSSIEHLMLTCGYWTLPTPLPMGRAFGPERQCYANASAYSEIHDVAYTEGYALSTSGVVYAHAWCVDQHGQVHDPTWRHGGVAYLGLSFSKSYVHDCNQRSGAACLVHDPHLDDYRLLREGLPADAIVSIGEPVTKTSTTRH</sequence>
<organism evidence="1 2">
    <name type="scientific">Kibdelosporangium phytohabitans</name>
    <dbReference type="NCBI Taxonomy" id="860235"/>
    <lineage>
        <taxon>Bacteria</taxon>
        <taxon>Bacillati</taxon>
        <taxon>Actinomycetota</taxon>
        <taxon>Actinomycetes</taxon>
        <taxon>Pseudonocardiales</taxon>
        <taxon>Pseudonocardiaceae</taxon>
        <taxon>Kibdelosporangium</taxon>
    </lineage>
</organism>
<dbReference type="KEGG" id="kphy:AOZ06_04660"/>
<proteinExistence type="predicted"/>
<evidence type="ECO:0000313" key="1">
    <source>
        <dbReference type="EMBL" id="ALG06309.1"/>
    </source>
</evidence>